<keyword evidence="1" id="KW-0812">Transmembrane</keyword>
<comment type="caution">
    <text evidence="2">The sequence shown here is derived from an EMBL/GenBank/DDBJ whole genome shotgun (WGS) entry which is preliminary data.</text>
</comment>
<gene>
    <name evidence="2" type="ORF">FSC37_19605</name>
</gene>
<accession>A0A5C6U5V4</accession>
<feature type="transmembrane region" description="Helical" evidence="1">
    <location>
        <begin position="32"/>
        <end position="50"/>
    </location>
</feature>
<dbReference type="InterPro" id="IPR007165">
    <property type="entry name" value="Phage_holin_4_2"/>
</dbReference>
<dbReference type="Proteomes" id="UP000321832">
    <property type="component" value="Unassembled WGS sequence"/>
</dbReference>
<keyword evidence="3" id="KW-1185">Reference proteome</keyword>
<organism evidence="2 3">
    <name type="scientific">Piscinibacter aquaticus</name>
    <dbReference type="NCBI Taxonomy" id="392597"/>
    <lineage>
        <taxon>Bacteria</taxon>
        <taxon>Pseudomonadati</taxon>
        <taxon>Pseudomonadota</taxon>
        <taxon>Betaproteobacteria</taxon>
        <taxon>Burkholderiales</taxon>
        <taxon>Sphaerotilaceae</taxon>
        <taxon>Piscinibacter</taxon>
    </lineage>
</organism>
<dbReference type="PANTHER" id="PTHR37309:SF1">
    <property type="entry name" value="SLR0284 PROTEIN"/>
    <property type="match status" value="1"/>
</dbReference>
<dbReference type="Pfam" id="PF04020">
    <property type="entry name" value="Phage_holin_4_2"/>
    <property type="match status" value="1"/>
</dbReference>
<keyword evidence="1" id="KW-1133">Transmembrane helix</keyword>
<feature type="transmembrane region" description="Helical" evidence="1">
    <location>
        <begin position="57"/>
        <end position="78"/>
    </location>
</feature>
<dbReference type="AlphaFoldDB" id="A0A5C6U5V4"/>
<dbReference type="PANTHER" id="PTHR37309">
    <property type="entry name" value="SLR0284 PROTEIN"/>
    <property type="match status" value="1"/>
</dbReference>
<protein>
    <submittedName>
        <fullName evidence="2">Phage holin family protein</fullName>
    </submittedName>
</protein>
<dbReference type="EMBL" id="VOPW01000001">
    <property type="protein sequence ID" value="TXC67128.1"/>
    <property type="molecule type" value="Genomic_DNA"/>
</dbReference>
<name>A0A5C6U5V4_9BURK</name>
<evidence type="ECO:0000313" key="3">
    <source>
        <dbReference type="Proteomes" id="UP000321832"/>
    </source>
</evidence>
<proteinExistence type="predicted"/>
<reference evidence="2 3" key="1">
    <citation type="submission" date="2019-08" db="EMBL/GenBank/DDBJ databases">
        <authorList>
            <person name="Khan S.A."/>
            <person name="Jeon C.O."/>
            <person name="Jeong S.E."/>
        </authorList>
    </citation>
    <scope>NUCLEOTIDE SEQUENCE [LARGE SCALE GENOMIC DNA]</scope>
    <source>
        <strain evidence="3">IMCC1728</strain>
    </source>
</reference>
<keyword evidence="1" id="KW-0472">Membrane</keyword>
<evidence type="ECO:0000256" key="1">
    <source>
        <dbReference type="SAM" id="Phobius"/>
    </source>
</evidence>
<evidence type="ECO:0000313" key="2">
    <source>
        <dbReference type="EMBL" id="TXC67128.1"/>
    </source>
</evidence>
<feature type="transmembrane region" description="Helical" evidence="1">
    <location>
        <begin position="84"/>
        <end position="106"/>
    </location>
</feature>
<sequence>MKIIVRWLLLASALLLVAYLYPGVTVTSFASAMIAAFVIGVLNTLLRPLLVLLTLPVTLLTLGLFLFVINALMFWAAAQVLDGFAVAGFTAALIGSLIYSVCGIVIDAAMERLFSSASSAA</sequence>